<organism evidence="1 2">
    <name type="scientific">Symbiodinium pilosum</name>
    <name type="common">Dinoflagellate</name>
    <dbReference type="NCBI Taxonomy" id="2952"/>
    <lineage>
        <taxon>Eukaryota</taxon>
        <taxon>Sar</taxon>
        <taxon>Alveolata</taxon>
        <taxon>Dinophyceae</taxon>
        <taxon>Suessiales</taxon>
        <taxon>Symbiodiniaceae</taxon>
        <taxon>Symbiodinium</taxon>
    </lineage>
</organism>
<feature type="non-terminal residue" evidence="1">
    <location>
        <position position="1"/>
    </location>
</feature>
<dbReference type="Proteomes" id="UP000649617">
    <property type="component" value="Unassembled WGS sequence"/>
</dbReference>
<evidence type="ECO:0000313" key="1">
    <source>
        <dbReference type="EMBL" id="CAE7593886.1"/>
    </source>
</evidence>
<evidence type="ECO:0000313" key="2">
    <source>
        <dbReference type="Proteomes" id="UP000649617"/>
    </source>
</evidence>
<keyword evidence="2" id="KW-1185">Reference proteome</keyword>
<dbReference type="OrthoDB" id="415222at2759"/>
<dbReference type="EMBL" id="CAJNIZ010039735">
    <property type="protein sequence ID" value="CAE7593886.1"/>
    <property type="molecule type" value="Genomic_DNA"/>
</dbReference>
<sequence>VWNDREHPGLVDPTQAFVFCSNIADLFTHFFVIFLSPPVFEIEIAQALMISAYQMLASLVNYDRYQSFESFCQRRFRCGSPVLGMHLIRNFHDWIPWSLRLLDFWSR</sequence>
<accession>A0A812UVU2</accession>
<name>A0A812UVU2_SYMPI</name>
<gene>
    <name evidence="1" type="ORF">SPIL2461_LOCUS15810</name>
</gene>
<feature type="non-terminal residue" evidence="1">
    <location>
        <position position="107"/>
    </location>
</feature>
<protein>
    <submittedName>
        <fullName evidence="1">Uncharacterized protein</fullName>
    </submittedName>
</protein>
<reference evidence="1" key="1">
    <citation type="submission" date="2021-02" db="EMBL/GenBank/DDBJ databases">
        <authorList>
            <person name="Dougan E. K."/>
            <person name="Rhodes N."/>
            <person name="Thang M."/>
            <person name="Chan C."/>
        </authorList>
    </citation>
    <scope>NUCLEOTIDE SEQUENCE</scope>
</reference>
<proteinExistence type="predicted"/>
<dbReference type="AlphaFoldDB" id="A0A812UVU2"/>
<comment type="caution">
    <text evidence="1">The sequence shown here is derived from an EMBL/GenBank/DDBJ whole genome shotgun (WGS) entry which is preliminary data.</text>
</comment>